<dbReference type="InterPro" id="IPR009246">
    <property type="entry name" value="EutC"/>
</dbReference>
<dbReference type="Gene3D" id="1.10.220.70">
    <property type="entry name" value="lyase"/>
    <property type="match status" value="1"/>
</dbReference>
<dbReference type="GO" id="GO:0005829">
    <property type="term" value="C:cytosol"/>
    <property type="evidence" value="ECO:0007669"/>
    <property type="project" value="TreeGrafter"/>
</dbReference>
<dbReference type="InterPro" id="IPR013785">
    <property type="entry name" value="Aldolase_TIM"/>
</dbReference>
<dbReference type="InterPro" id="IPR044939">
    <property type="entry name" value="EutB_dom_2_sf"/>
</dbReference>
<dbReference type="Gene3D" id="2.30.170.30">
    <property type="entry name" value="ethanolamine ammonia-lyase heavy chain domain like"/>
    <property type="match status" value="1"/>
</dbReference>
<comment type="caution">
    <text evidence="2">The sequence shown here is derived from an EMBL/GenBank/DDBJ whole genome shotgun (WGS) entry which is preliminary data.</text>
</comment>
<dbReference type="GO" id="GO:0008851">
    <property type="term" value="F:ethanolamine ammonia-lyase activity"/>
    <property type="evidence" value="ECO:0007669"/>
    <property type="project" value="InterPro"/>
</dbReference>
<dbReference type="InterPro" id="IPR042251">
    <property type="entry name" value="EutC_C"/>
</dbReference>
<reference evidence="2" key="1">
    <citation type="submission" date="2019-11" db="EMBL/GenBank/DDBJ databases">
        <title>Description of new Acetobacter species.</title>
        <authorList>
            <person name="Cleenwerck I."/>
            <person name="Sombolestani A.S."/>
        </authorList>
    </citation>
    <scope>NUCLEOTIDE SEQUENCE</scope>
    <source>
        <strain evidence="2">LMG 1626</strain>
    </source>
</reference>
<keyword evidence="3" id="KW-1185">Reference proteome</keyword>
<feature type="region of interest" description="Disordered" evidence="1">
    <location>
        <begin position="723"/>
        <end position="746"/>
    </location>
</feature>
<evidence type="ECO:0000313" key="3">
    <source>
        <dbReference type="Proteomes" id="UP000597459"/>
    </source>
</evidence>
<dbReference type="GO" id="GO:0046336">
    <property type="term" value="P:ethanolamine catabolic process"/>
    <property type="evidence" value="ECO:0007669"/>
    <property type="project" value="TreeGrafter"/>
</dbReference>
<evidence type="ECO:0000256" key="1">
    <source>
        <dbReference type="SAM" id="MobiDB-lite"/>
    </source>
</evidence>
<name>A0A967EJD1_9PROT</name>
<evidence type="ECO:0000313" key="2">
    <source>
        <dbReference type="EMBL" id="NHO54789.1"/>
    </source>
</evidence>
<dbReference type="Pfam" id="PF05985">
    <property type="entry name" value="EutC"/>
    <property type="match status" value="1"/>
</dbReference>
<gene>
    <name evidence="2" type="ORF">GOB87_12680</name>
</gene>
<dbReference type="Pfam" id="PF06751">
    <property type="entry name" value="EutB"/>
    <property type="match status" value="1"/>
</dbReference>
<dbReference type="Gene3D" id="3.20.20.70">
    <property type="entry name" value="Aldolase class I"/>
    <property type="match status" value="1"/>
</dbReference>
<dbReference type="InterPro" id="IPR010628">
    <property type="entry name" value="EutB"/>
</dbReference>
<accession>A0A967EJD1</accession>
<sequence>MTATLPPLAEIAVPAPRPDETYTLRLMDRDFTFHGLKRLLAAADISKTGDRVATLTAADEMEREAARAILSDLTVRHLYDRPLTTQDGRVDAVMRVNYDIDYVAFDAIADMTLGALKDHLLRTPTAEVRRLGRGLTGVMAAALAKLMDVHELILVARKAKRSAKARTLVGQTGTLSSRLQPNHPTDDLSCVSALVYTGLSMGSGDALLGINPAIDTIENVSALLTHLDRLRRETEVPTQICVLAHVKTQMACLKAGAPVEIMFQSLAGTERTLTDEFDVTVDVLDDAYRLMKEKGPLRDVARQFMYFETGQGSELTYAKHEGMDMTTCEALCYGLARRYDPFMVNNVTGFIGPETHRSDFEMIVSNLQDHFMGKLMGLPMGMAPCYTLHSEISMEGHQIATELLAAAGANYFMDVFLTVDRMLAYFDTSGHDDQTLREIHNAQPAPEYLQWALARGIFTQDETGEITRGPNWGNPRLFVSSKEELLTLLERVPAAYGLDSAGPRPSNSVSRQVRANLAIGRQAIQAELDGKRLPGLSFRNLRTRAPDKETHLGHPDTGAALAEDSTNALTPEGMDVQIIVSDGLSAEAVHYNVPDLLPVLMDGLQAHGLSIGQPILLPHGRVKVAEEIGDRLMPHLIISLIGERPGGDANASRSLSAYFAYRLDDEDVRQDAAIFSGNTNIRYEYSVVSNIHAGGLPPIEAGSVIVDKAVRILNARAAGNRLETMPSSPHAPFELHDKTDVGMTIN</sequence>
<protein>
    <submittedName>
        <fullName evidence="2">Ethanolamine ammonia-lyase</fullName>
    </submittedName>
</protein>
<dbReference type="GO" id="GO:0009350">
    <property type="term" value="C:ethanolamine ammonia-lyase complex"/>
    <property type="evidence" value="ECO:0007669"/>
    <property type="project" value="TreeGrafter"/>
</dbReference>
<dbReference type="Proteomes" id="UP000597459">
    <property type="component" value="Unassembled WGS sequence"/>
</dbReference>
<organism evidence="2 3">
    <name type="scientific">Acetobacter estunensis</name>
    <dbReference type="NCBI Taxonomy" id="104097"/>
    <lineage>
        <taxon>Bacteria</taxon>
        <taxon>Pseudomonadati</taxon>
        <taxon>Pseudomonadota</taxon>
        <taxon>Alphaproteobacteria</taxon>
        <taxon>Acetobacterales</taxon>
        <taxon>Acetobacteraceae</taxon>
        <taxon>Acetobacter</taxon>
    </lineage>
</organism>
<dbReference type="InterPro" id="IPR044941">
    <property type="entry name" value="EutB_N_sf"/>
</dbReference>
<dbReference type="Gene3D" id="3.40.50.11240">
    <property type="entry name" value="Ethanolamine ammonia-lyase light chain (EutC)"/>
    <property type="match status" value="1"/>
</dbReference>
<proteinExistence type="predicted"/>
<dbReference type="PANTHER" id="PTHR39329">
    <property type="entry name" value="ETHANOLAMINE AMMONIA-LYASE HEAVY CHAIN"/>
    <property type="match status" value="1"/>
</dbReference>
<dbReference type="AlphaFoldDB" id="A0A967EJD1"/>
<dbReference type="GO" id="GO:0006520">
    <property type="term" value="P:amino acid metabolic process"/>
    <property type="evidence" value="ECO:0007669"/>
    <property type="project" value="InterPro"/>
</dbReference>
<dbReference type="PANTHER" id="PTHR39329:SF1">
    <property type="entry name" value="ETHANOLAMINE AMMONIA-LYASE LARGE SUBUNIT"/>
    <property type="match status" value="1"/>
</dbReference>
<dbReference type="EMBL" id="WOTH01000033">
    <property type="protein sequence ID" value="NHO54789.1"/>
    <property type="molecule type" value="Genomic_DNA"/>
</dbReference>
<dbReference type="RefSeq" id="WP_166317501.1">
    <property type="nucleotide sequence ID" value="NZ_WOTH01000033.1"/>
</dbReference>